<sequence>MTDNPGKTGCKGVKPHGMPPILKELMAELDLPQPERTRPFYLFPALARYSGKGNLNLASSFARGGAAACLPGRTNKILTMYFSIFSTSHFQSG</sequence>
<dbReference type="EMBL" id="LAPT01000013">
    <property type="protein sequence ID" value="PXF32593.1"/>
    <property type="molecule type" value="Genomic_DNA"/>
</dbReference>
<evidence type="ECO:0000313" key="1">
    <source>
        <dbReference type="EMBL" id="PXF32593.1"/>
    </source>
</evidence>
<protein>
    <submittedName>
        <fullName evidence="1">Uncharacterized protein</fullName>
    </submittedName>
</protein>
<name>A0ABX5M4T8_9GAMM</name>
<dbReference type="Proteomes" id="UP000248090">
    <property type="component" value="Unassembled WGS sequence"/>
</dbReference>
<accession>A0ABX5M4T8</accession>
<organism evidence="1 2">
    <name type="scientific">Pokkaliibacter plantistimulans</name>
    <dbReference type="NCBI Taxonomy" id="1635171"/>
    <lineage>
        <taxon>Bacteria</taxon>
        <taxon>Pseudomonadati</taxon>
        <taxon>Pseudomonadota</taxon>
        <taxon>Gammaproteobacteria</taxon>
        <taxon>Oceanospirillales</taxon>
        <taxon>Balneatrichaceae</taxon>
        <taxon>Pokkaliibacter</taxon>
    </lineage>
</organism>
<proteinExistence type="predicted"/>
<comment type="caution">
    <text evidence="1">The sequence shown here is derived from an EMBL/GenBank/DDBJ whole genome shotgun (WGS) entry which is preliminary data.</text>
</comment>
<reference evidence="1 2" key="1">
    <citation type="submission" date="2015-03" db="EMBL/GenBank/DDBJ databases">
        <authorList>
            <person name="Krishnan R."/>
            <person name="Midha S."/>
            <person name="Patil P.B."/>
            <person name="Rameshkumar N."/>
        </authorList>
    </citation>
    <scope>NUCLEOTIDE SEQUENCE [LARGE SCALE GENOMIC DNA]</scope>
    <source>
        <strain evidence="1 2">L1E11</strain>
    </source>
</reference>
<keyword evidence="2" id="KW-1185">Reference proteome</keyword>
<evidence type="ECO:0000313" key="2">
    <source>
        <dbReference type="Proteomes" id="UP000248090"/>
    </source>
</evidence>
<gene>
    <name evidence="1" type="ORF">WH50_03550</name>
</gene>